<evidence type="ECO:0000313" key="2">
    <source>
        <dbReference type="Proteomes" id="UP000233786"/>
    </source>
</evidence>
<gene>
    <name evidence="1" type="ORF">A8926_2514</name>
</gene>
<dbReference type="RefSeq" id="WP_010695798.1">
    <property type="nucleotide sequence ID" value="NZ_CP061007.1"/>
</dbReference>
<dbReference type="AlphaFoldDB" id="A0A2N3XW84"/>
<comment type="caution">
    <text evidence="1">The sequence shown here is derived from an EMBL/GenBank/DDBJ whole genome shotgun (WGS) entry which is preliminary data.</text>
</comment>
<name>A0A2N3XW84_SACSN</name>
<sequence length="78" mass="8009">METPHPDLVDALAGLWGRFTAAGGAAGFSPTDPVDQLRAAAAALVEDARNETAYLITIDQQSVPVGLAVLASGPQAHR</sequence>
<keyword evidence="2" id="KW-1185">Reference proteome</keyword>
<evidence type="ECO:0008006" key="3">
    <source>
        <dbReference type="Google" id="ProtNLM"/>
    </source>
</evidence>
<dbReference type="Proteomes" id="UP000233786">
    <property type="component" value="Unassembled WGS sequence"/>
</dbReference>
<proteinExistence type="predicted"/>
<accession>A0A2N3XW84</accession>
<protein>
    <recommendedName>
        <fullName evidence="3">GNAT family N-acetyltransferase</fullName>
    </recommendedName>
</protein>
<organism evidence="1 2">
    <name type="scientific">Saccharopolyspora spinosa</name>
    <dbReference type="NCBI Taxonomy" id="60894"/>
    <lineage>
        <taxon>Bacteria</taxon>
        <taxon>Bacillati</taxon>
        <taxon>Actinomycetota</taxon>
        <taxon>Actinomycetes</taxon>
        <taxon>Pseudonocardiales</taxon>
        <taxon>Pseudonocardiaceae</taxon>
        <taxon>Saccharopolyspora</taxon>
    </lineage>
</organism>
<reference evidence="1" key="1">
    <citation type="submission" date="2017-12" db="EMBL/GenBank/DDBJ databases">
        <title>Sequencing the genomes of 1000 Actinobacteria strains.</title>
        <authorList>
            <person name="Klenk H.-P."/>
        </authorList>
    </citation>
    <scope>NUCLEOTIDE SEQUENCE [LARGE SCALE GENOMIC DNA]</scope>
    <source>
        <strain evidence="1">DSM 44228</strain>
    </source>
</reference>
<dbReference type="STRING" id="994479.GCA_000194155_02928"/>
<dbReference type="EMBL" id="PJNB01000001">
    <property type="protein sequence ID" value="PKW14861.1"/>
    <property type="molecule type" value="Genomic_DNA"/>
</dbReference>
<evidence type="ECO:0000313" key="1">
    <source>
        <dbReference type="EMBL" id="PKW14861.1"/>
    </source>
</evidence>